<dbReference type="NCBIfam" id="TIGR01187">
    <property type="entry name" value="potA"/>
    <property type="match status" value="1"/>
</dbReference>
<dbReference type="InterPro" id="IPR003439">
    <property type="entry name" value="ABC_transporter-like_ATP-bd"/>
</dbReference>
<comment type="function">
    <text evidence="7">Part of the ABC transporter complex PotABCD involved in spermidine/putrescine import. Responsible for energy coupling to the transport system.</text>
</comment>
<accession>A0ABS9QBX8</accession>
<dbReference type="InterPro" id="IPR005893">
    <property type="entry name" value="PotA-like"/>
</dbReference>
<evidence type="ECO:0000256" key="3">
    <source>
        <dbReference type="ARBA" id="ARBA00022741"/>
    </source>
</evidence>
<protein>
    <recommendedName>
        <fullName evidence="7">Spermidine/putrescine import ATP-binding protein PotA</fullName>
        <ecNumber evidence="7">7.6.2.11</ecNumber>
    </recommendedName>
</protein>
<dbReference type="EMBL" id="JAKREW010000003">
    <property type="protein sequence ID" value="MCG7504403.1"/>
    <property type="molecule type" value="Genomic_DNA"/>
</dbReference>
<dbReference type="Pfam" id="PF08402">
    <property type="entry name" value="TOBE_2"/>
    <property type="match status" value="1"/>
</dbReference>
<dbReference type="InterPro" id="IPR027417">
    <property type="entry name" value="P-loop_NTPase"/>
</dbReference>
<name>A0ABS9QBX8_9HYPH</name>
<dbReference type="Gene3D" id="3.40.50.300">
    <property type="entry name" value="P-loop containing nucleotide triphosphate hydrolases"/>
    <property type="match status" value="1"/>
</dbReference>
<dbReference type="SUPFAM" id="SSF50331">
    <property type="entry name" value="MOP-like"/>
    <property type="match status" value="1"/>
</dbReference>
<comment type="subunit">
    <text evidence="7">The complex is composed of two ATP-binding proteins (PotA), two transmembrane proteins (PotB and PotC) and a solute-binding protein (PotD).</text>
</comment>
<keyword evidence="3 7" id="KW-0547">Nucleotide-binding</keyword>
<dbReference type="InterPro" id="IPR008995">
    <property type="entry name" value="Mo/tungstate-bd_C_term_dom"/>
</dbReference>
<dbReference type="SUPFAM" id="SSF52540">
    <property type="entry name" value="P-loop containing nucleoside triphosphate hydrolases"/>
    <property type="match status" value="1"/>
</dbReference>
<dbReference type="InterPro" id="IPR017871">
    <property type="entry name" value="ABC_transporter-like_CS"/>
</dbReference>
<organism evidence="9 10">
    <name type="scientific">Mesorhizobium retamae</name>
    <dbReference type="NCBI Taxonomy" id="2912854"/>
    <lineage>
        <taxon>Bacteria</taxon>
        <taxon>Pseudomonadati</taxon>
        <taxon>Pseudomonadota</taxon>
        <taxon>Alphaproteobacteria</taxon>
        <taxon>Hyphomicrobiales</taxon>
        <taxon>Phyllobacteriaceae</taxon>
        <taxon>Mesorhizobium</taxon>
    </lineage>
</organism>
<feature type="domain" description="ABC transporter" evidence="8">
    <location>
        <begin position="2"/>
        <end position="232"/>
    </location>
</feature>
<sequence>MIEIRSVTRSYGAFKALDDCSLAIREGEFFSLLGPSGCGKTTLLRMIAGFDNPTSGTIAVGGQEMVGVPANRRPTNMVFQSYAIFPHLNVEQNVAYGLKRLKLGPAEEKRRVDEVLAMVSLNGLGKRGAHELSGGQRQRVALARALVMRPKVLLLDEPLSALDKKLREQMQVELRRLQQAVGITFILVTHDQYEALAMSDRIAVMFGGRIAQIASPKEIYQRPVNRQVADFLGGMNFVKGEIVEEDGSSITVDTLGFGRITTEKPKVFDRSGGGTTLGIRPERLRVLWDSATAKHEVSGTVVERHYFGEITHLIVEIPGLEKPLSVTETNDFGADDIPVGAPIRLAYDRDALVAMAE</sequence>
<dbReference type="EC" id="7.6.2.11" evidence="7"/>
<dbReference type="PROSITE" id="PS00211">
    <property type="entry name" value="ABC_TRANSPORTER_1"/>
    <property type="match status" value="1"/>
</dbReference>
<evidence type="ECO:0000256" key="4">
    <source>
        <dbReference type="ARBA" id="ARBA00022840"/>
    </source>
</evidence>
<dbReference type="Gene3D" id="2.40.50.100">
    <property type="match status" value="1"/>
</dbReference>
<comment type="catalytic activity">
    <reaction evidence="7">
        <text>ATP + H2O + polyamine-[polyamine-binding protein]Side 1 = ADP + phosphate + polyamineSide 2 + [polyamine-binding protein]Side 1.</text>
        <dbReference type="EC" id="7.6.2.11"/>
    </reaction>
</comment>
<dbReference type="InterPro" id="IPR003593">
    <property type="entry name" value="AAA+_ATPase"/>
</dbReference>
<comment type="caution">
    <text evidence="9">The sequence shown here is derived from an EMBL/GenBank/DDBJ whole genome shotgun (WGS) entry which is preliminary data.</text>
</comment>
<dbReference type="PANTHER" id="PTHR42781">
    <property type="entry name" value="SPERMIDINE/PUTRESCINE IMPORT ATP-BINDING PROTEIN POTA"/>
    <property type="match status" value="1"/>
</dbReference>
<evidence type="ECO:0000256" key="2">
    <source>
        <dbReference type="ARBA" id="ARBA00022475"/>
    </source>
</evidence>
<dbReference type="InterPro" id="IPR013611">
    <property type="entry name" value="Transp-assoc_OB_typ2"/>
</dbReference>
<keyword evidence="4 7" id="KW-0067">ATP-binding</keyword>
<keyword evidence="6 7" id="KW-0472">Membrane</keyword>
<evidence type="ECO:0000259" key="8">
    <source>
        <dbReference type="PROSITE" id="PS50893"/>
    </source>
</evidence>
<keyword evidence="1 7" id="KW-0813">Transport</keyword>
<dbReference type="GO" id="GO:0005524">
    <property type="term" value="F:ATP binding"/>
    <property type="evidence" value="ECO:0007669"/>
    <property type="project" value="UniProtKB-KW"/>
</dbReference>
<keyword evidence="5 7" id="KW-1278">Translocase</keyword>
<dbReference type="InterPro" id="IPR050093">
    <property type="entry name" value="ABC_SmlMolc_Importer"/>
</dbReference>
<keyword evidence="2 7" id="KW-1003">Cell membrane</keyword>
<evidence type="ECO:0000313" key="9">
    <source>
        <dbReference type="EMBL" id="MCG7504403.1"/>
    </source>
</evidence>
<keyword evidence="10" id="KW-1185">Reference proteome</keyword>
<evidence type="ECO:0000256" key="1">
    <source>
        <dbReference type="ARBA" id="ARBA00022448"/>
    </source>
</evidence>
<evidence type="ECO:0000256" key="7">
    <source>
        <dbReference type="RuleBase" id="RU364083"/>
    </source>
</evidence>
<gene>
    <name evidence="7" type="primary">potA</name>
    <name evidence="9" type="ORF">L4923_05150</name>
</gene>
<reference evidence="9 10" key="1">
    <citation type="submission" date="2022-02" db="EMBL/GenBank/DDBJ databases">
        <title>Draft genome sequence of Mezorhizobium retamae strain IRAMC:0171 isolated from Retama raetam nodules.</title>
        <authorList>
            <person name="Bengaied R."/>
            <person name="Sbissi I."/>
            <person name="Huber K."/>
            <person name="Ghodbane F."/>
            <person name="Nouioui I."/>
            <person name="Tarhouni M."/>
            <person name="Gtari M."/>
        </authorList>
    </citation>
    <scope>NUCLEOTIDE SEQUENCE [LARGE SCALE GENOMIC DNA]</scope>
    <source>
        <strain evidence="9 10">IRAMC:0171</strain>
    </source>
</reference>
<dbReference type="SMART" id="SM00382">
    <property type="entry name" value="AAA"/>
    <property type="match status" value="1"/>
</dbReference>
<dbReference type="Proteomes" id="UP001201701">
    <property type="component" value="Unassembled WGS sequence"/>
</dbReference>
<dbReference type="Pfam" id="PF00005">
    <property type="entry name" value="ABC_tran"/>
    <property type="match status" value="1"/>
</dbReference>
<evidence type="ECO:0000256" key="6">
    <source>
        <dbReference type="ARBA" id="ARBA00023136"/>
    </source>
</evidence>
<proteinExistence type="inferred from homology"/>
<evidence type="ECO:0000313" key="10">
    <source>
        <dbReference type="Proteomes" id="UP001201701"/>
    </source>
</evidence>
<dbReference type="RefSeq" id="WP_239362564.1">
    <property type="nucleotide sequence ID" value="NZ_JAKREW010000003.1"/>
</dbReference>
<evidence type="ECO:0000256" key="5">
    <source>
        <dbReference type="ARBA" id="ARBA00022967"/>
    </source>
</evidence>
<dbReference type="PROSITE" id="PS50893">
    <property type="entry name" value="ABC_TRANSPORTER_2"/>
    <property type="match status" value="1"/>
</dbReference>
<comment type="similarity">
    <text evidence="7">Belongs to the ABC transporter superfamily. Spermidine/putrescine importer (TC 3.A.1.11.1) family.</text>
</comment>
<dbReference type="PANTHER" id="PTHR42781:SF4">
    <property type="entry name" value="SPERMIDINE_PUTRESCINE IMPORT ATP-BINDING PROTEIN POTA"/>
    <property type="match status" value="1"/>
</dbReference>